<name>A0A0D1EFQ0_9RHOB</name>
<dbReference type="AlphaFoldDB" id="A0A0D1EFQ0"/>
<dbReference type="EMBL" id="JYFE01000046">
    <property type="protein sequence ID" value="KIT15711.1"/>
    <property type="molecule type" value="Genomic_DNA"/>
</dbReference>
<feature type="signal peptide" evidence="1">
    <location>
        <begin position="1"/>
        <end position="35"/>
    </location>
</feature>
<dbReference type="STRING" id="935700.jaqu_25880"/>
<dbReference type="RefSeq" id="WP_089268441.1">
    <property type="nucleotide sequence ID" value="NZ_FZPF01000014.1"/>
</dbReference>
<feature type="chain" id="PRO_5002245395" description="Formate dehydrogenase region TAT target" evidence="1">
    <location>
        <begin position="36"/>
        <end position="60"/>
    </location>
</feature>
<gene>
    <name evidence="2" type="ORF">jaqu_25880</name>
</gene>
<evidence type="ECO:0008006" key="4">
    <source>
        <dbReference type="Google" id="ProtNLM"/>
    </source>
</evidence>
<reference evidence="2 3" key="1">
    <citation type="submission" date="2015-02" db="EMBL/GenBank/DDBJ databases">
        <title>Genome Sequence of Jannaschia aquimarina DSM28248, a member of the Roseobacter clade.</title>
        <authorList>
            <person name="Voget S."/>
            <person name="Daniel R."/>
        </authorList>
    </citation>
    <scope>NUCLEOTIDE SEQUENCE [LARGE SCALE GENOMIC DNA]</scope>
    <source>
        <strain evidence="2 3">GSW-M26</strain>
    </source>
</reference>
<dbReference type="InterPro" id="IPR006311">
    <property type="entry name" value="TAT_signal"/>
</dbReference>
<dbReference type="PATRIC" id="fig|935700.4.peg.2670"/>
<keyword evidence="1" id="KW-0732">Signal</keyword>
<evidence type="ECO:0000256" key="1">
    <source>
        <dbReference type="SAM" id="SignalP"/>
    </source>
</evidence>
<dbReference type="Proteomes" id="UP000032232">
    <property type="component" value="Unassembled WGS sequence"/>
</dbReference>
<sequence length="60" mass="6269">MSDTSNPTRRGMLKAAVAAAPAAAIVTATGQAAQAAEPDLTDERMQDTAHTRAYYASARF</sequence>
<keyword evidence="3" id="KW-1185">Reference proteome</keyword>
<proteinExistence type="predicted"/>
<comment type="caution">
    <text evidence="2">The sequence shown here is derived from an EMBL/GenBank/DDBJ whole genome shotgun (WGS) entry which is preliminary data.</text>
</comment>
<organism evidence="2 3">
    <name type="scientific">Jannaschia aquimarina</name>
    <dbReference type="NCBI Taxonomy" id="935700"/>
    <lineage>
        <taxon>Bacteria</taxon>
        <taxon>Pseudomonadati</taxon>
        <taxon>Pseudomonadota</taxon>
        <taxon>Alphaproteobacteria</taxon>
        <taxon>Rhodobacterales</taxon>
        <taxon>Roseobacteraceae</taxon>
        <taxon>Jannaschia</taxon>
    </lineage>
</organism>
<evidence type="ECO:0000313" key="2">
    <source>
        <dbReference type="EMBL" id="KIT15711.1"/>
    </source>
</evidence>
<evidence type="ECO:0000313" key="3">
    <source>
        <dbReference type="Proteomes" id="UP000032232"/>
    </source>
</evidence>
<accession>A0A0D1EFQ0</accession>
<dbReference type="PROSITE" id="PS51318">
    <property type="entry name" value="TAT"/>
    <property type="match status" value="1"/>
</dbReference>
<protein>
    <recommendedName>
        <fullName evidence="4">Formate dehydrogenase region TAT target</fullName>
    </recommendedName>
</protein>